<evidence type="ECO:0000256" key="3">
    <source>
        <dbReference type="ARBA" id="ARBA00022833"/>
    </source>
</evidence>
<dbReference type="PROSITE" id="PS01360">
    <property type="entry name" value="ZF_MYND_1"/>
    <property type="match status" value="1"/>
</dbReference>
<comment type="caution">
    <text evidence="8">The sequence shown here is derived from an EMBL/GenBank/DDBJ whole genome shotgun (WGS) entry which is preliminary data.</text>
</comment>
<evidence type="ECO:0000256" key="1">
    <source>
        <dbReference type="ARBA" id="ARBA00022723"/>
    </source>
</evidence>
<evidence type="ECO:0000313" key="9">
    <source>
        <dbReference type="Proteomes" id="UP001566132"/>
    </source>
</evidence>
<feature type="compositionally biased region" description="Basic and acidic residues" evidence="6">
    <location>
        <begin position="1"/>
        <end position="11"/>
    </location>
</feature>
<accession>A0ABD1ESG3</accession>
<dbReference type="Pfam" id="PF01753">
    <property type="entry name" value="zf-MYND"/>
    <property type="match status" value="1"/>
</dbReference>
<evidence type="ECO:0000256" key="6">
    <source>
        <dbReference type="SAM" id="MobiDB-lite"/>
    </source>
</evidence>
<dbReference type="PROSITE" id="PS50865">
    <property type="entry name" value="ZF_MYND_2"/>
    <property type="match status" value="1"/>
</dbReference>
<feature type="region of interest" description="Disordered" evidence="6">
    <location>
        <begin position="459"/>
        <end position="514"/>
    </location>
</feature>
<keyword evidence="2 4" id="KW-0863">Zinc-finger</keyword>
<evidence type="ECO:0000259" key="7">
    <source>
        <dbReference type="PROSITE" id="PS50865"/>
    </source>
</evidence>
<feature type="compositionally biased region" description="Polar residues" evidence="6">
    <location>
        <begin position="86"/>
        <end position="101"/>
    </location>
</feature>
<reference evidence="8 9" key="1">
    <citation type="submission" date="2024-05" db="EMBL/GenBank/DDBJ databases">
        <title>Genetic variation in Jamaican populations of the coffee berry borer (Hypothenemus hampei).</title>
        <authorList>
            <person name="Errbii M."/>
            <person name="Myrie A."/>
        </authorList>
    </citation>
    <scope>NUCLEOTIDE SEQUENCE [LARGE SCALE GENOMIC DNA]</scope>
    <source>
        <strain evidence="8">JA-Hopewell-2020-01-JO</strain>
        <tissue evidence="8">Whole body</tissue>
    </source>
</reference>
<keyword evidence="5" id="KW-0175">Coiled coil</keyword>
<gene>
    <name evidence="8" type="ORF">ABEB36_007014</name>
</gene>
<feature type="region of interest" description="Disordered" evidence="6">
    <location>
        <begin position="386"/>
        <end position="408"/>
    </location>
</feature>
<name>A0ABD1ESG3_HYPHA</name>
<evidence type="ECO:0000256" key="5">
    <source>
        <dbReference type="SAM" id="Coils"/>
    </source>
</evidence>
<feature type="compositionally biased region" description="Low complexity" evidence="6">
    <location>
        <begin position="391"/>
        <end position="408"/>
    </location>
</feature>
<keyword evidence="3" id="KW-0862">Zinc</keyword>
<feature type="compositionally biased region" description="Basic and acidic residues" evidence="6">
    <location>
        <begin position="23"/>
        <end position="36"/>
    </location>
</feature>
<dbReference type="AlphaFoldDB" id="A0ABD1ESG3"/>
<protein>
    <recommendedName>
        <fullName evidence="7">MYND-type domain-containing protein</fullName>
    </recommendedName>
</protein>
<feature type="compositionally biased region" description="Basic and acidic residues" evidence="6">
    <location>
        <begin position="65"/>
        <end position="85"/>
    </location>
</feature>
<feature type="compositionally biased region" description="Basic and acidic residues" evidence="6">
    <location>
        <begin position="498"/>
        <end position="507"/>
    </location>
</feature>
<evidence type="ECO:0000313" key="8">
    <source>
        <dbReference type="EMBL" id="KAL1501738.1"/>
    </source>
</evidence>
<dbReference type="Proteomes" id="UP001566132">
    <property type="component" value="Unassembled WGS sequence"/>
</dbReference>
<keyword evidence="1" id="KW-0479">Metal-binding</keyword>
<feature type="compositionally biased region" description="Polar residues" evidence="6">
    <location>
        <begin position="282"/>
        <end position="296"/>
    </location>
</feature>
<proteinExistence type="predicted"/>
<feature type="domain" description="MYND-type" evidence="7">
    <location>
        <begin position="515"/>
        <end position="552"/>
    </location>
</feature>
<organism evidence="8 9">
    <name type="scientific">Hypothenemus hampei</name>
    <name type="common">Coffee berry borer</name>
    <dbReference type="NCBI Taxonomy" id="57062"/>
    <lineage>
        <taxon>Eukaryota</taxon>
        <taxon>Metazoa</taxon>
        <taxon>Ecdysozoa</taxon>
        <taxon>Arthropoda</taxon>
        <taxon>Hexapoda</taxon>
        <taxon>Insecta</taxon>
        <taxon>Pterygota</taxon>
        <taxon>Neoptera</taxon>
        <taxon>Endopterygota</taxon>
        <taxon>Coleoptera</taxon>
        <taxon>Polyphaga</taxon>
        <taxon>Cucujiformia</taxon>
        <taxon>Curculionidae</taxon>
        <taxon>Scolytinae</taxon>
        <taxon>Hypothenemus</taxon>
    </lineage>
</organism>
<dbReference type="EMBL" id="JBDJPC010000005">
    <property type="protein sequence ID" value="KAL1501738.1"/>
    <property type="molecule type" value="Genomic_DNA"/>
</dbReference>
<evidence type="ECO:0000256" key="2">
    <source>
        <dbReference type="ARBA" id="ARBA00022771"/>
    </source>
</evidence>
<sequence>MQIMEDVREGSDANPPSSPGHAEQGEEKFRKDKINEETTTENGVVDYAQEDEDNGVIEDPVLEEINIKQEQEERKSDEEIDEKQNENSVDLSVKSLENSSINKRKLENDNSNSKKLKSDELEEHFSARDKIMNDFVEANECNNLEQIQNMSDQILEEIKALNELAKEKEREWNQVLHMKKLKEELLIRLQRKRQVLIINESDLGEFQSDTNNGQQSLLKCNQKMNMFRELRAANLEKLKQRNSLLQTTYKQKPMLDVQSIIADYRQRHPETVPRRGRRIRHTIQNDGKISSLNTHDSLSLSEMENSESHPSSNGNSWNRRDDMKSYKDILMHISKLSPTEKTEFQMQLQNASKPPPPYPEVTVHPVTNTSSVAPTNSLLHGILTKGPLKQSSSNGNGNSKVNGGKSSFSPTLARLLTAPEKSGHAHSTPNILGGNILNPGHLSISDIFSGSKVRDEITITPVGSQFDGSSNRESREDESEDQADRLIIDESLENSNTRTKDGDSRSDDGEEVPQCQGCNQKVAQFVCAGCGNQWYCSRDCQVAAWDDHSEVCSG</sequence>
<feature type="compositionally biased region" description="Acidic residues" evidence="6">
    <location>
        <begin position="48"/>
        <end position="62"/>
    </location>
</feature>
<evidence type="ECO:0000256" key="4">
    <source>
        <dbReference type="PROSITE-ProRule" id="PRU00134"/>
    </source>
</evidence>
<keyword evidence="9" id="KW-1185">Reference proteome</keyword>
<feature type="coiled-coil region" evidence="5">
    <location>
        <begin position="144"/>
        <end position="171"/>
    </location>
</feature>
<feature type="region of interest" description="Disordered" evidence="6">
    <location>
        <begin position="266"/>
        <end position="320"/>
    </location>
</feature>
<dbReference type="InterPro" id="IPR002893">
    <property type="entry name" value="Znf_MYND"/>
</dbReference>
<dbReference type="Gene3D" id="6.10.140.2220">
    <property type="match status" value="1"/>
</dbReference>
<feature type="region of interest" description="Disordered" evidence="6">
    <location>
        <begin position="1"/>
        <end position="119"/>
    </location>
</feature>
<dbReference type="GO" id="GO:0008270">
    <property type="term" value="F:zinc ion binding"/>
    <property type="evidence" value="ECO:0007669"/>
    <property type="project" value="UniProtKB-KW"/>
</dbReference>
<dbReference type="SUPFAM" id="SSF144232">
    <property type="entry name" value="HIT/MYND zinc finger-like"/>
    <property type="match status" value="1"/>
</dbReference>
<dbReference type="FunFam" id="6.10.140.2220:FF:000022">
    <property type="entry name" value="Leucine-rich repeat-containing protein"/>
    <property type="match status" value="1"/>
</dbReference>